<dbReference type="InterPro" id="IPR017871">
    <property type="entry name" value="ABC_transporter-like_CS"/>
</dbReference>
<name>A0A3B0T9U1_9ZZZZ</name>
<dbReference type="EMBL" id="UOEO01000026">
    <property type="protein sequence ID" value="VAW15205.1"/>
    <property type="molecule type" value="Genomic_DNA"/>
</dbReference>
<dbReference type="CDD" id="cd03257">
    <property type="entry name" value="ABC_NikE_OppD_transporters"/>
    <property type="match status" value="1"/>
</dbReference>
<gene>
    <name evidence="5" type="ORF">MNBD_ALPHA12-2017</name>
</gene>
<accession>A0A3B0T9U1</accession>
<dbReference type="Gene3D" id="3.40.50.300">
    <property type="entry name" value="P-loop containing nucleotide triphosphate hydrolases"/>
    <property type="match status" value="1"/>
</dbReference>
<evidence type="ECO:0000256" key="2">
    <source>
        <dbReference type="ARBA" id="ARBA00022741"/>
    </source>
</evidence>
<keyword evidence="3 5" id="KW-0067">ATP-binding</keyword>
<dbReference type="InterPro" id="IPR003593">
    <property type="entry name" value="AAA+_ATPase"/>
</dbReference>
<dbReference type="SUPFAM" id="SSF52540">
    <property type="entry name" value="P-loop containing nucleoside triphosphate hydrolases"/>
    <property type="match status" value="1"/>
</dbReference>
<evidence type="ECO:0000259" key="4">
    <source>
        <dbReference type="PROSITE" id="PS50893"/>
    </source>
</evidence>
<dbReference type="SMART" id="SM00382">
    <property type="entry name" value="AAA"/>
    <property type="match status" value="1"/>
</dbReference>
<dbReference type="AlphaFoldDB" id="A0A3B0T9U1"/>
<evidence type="ECO:0000256" key="3">
    <source>
        <dbReference type="ARBA" id="ARBA00022840"/>
    </source>
</evidence>
<keyword evidence="2" id="KW-0547">Nucleotide-binding</keyword>
<dbReference type="Pfam" id="PF08352">
    <property type="entry name" value="oligo_HPY"/>
    <property type="match status" value="1"/>
</dbReference>
<dbReference type="FunFam" id="3.40.50.300:FF:000016">
    <property type="entry name" value="Oligopeptide ABC transporter ATP-binding component"/>
    <property type="match status" value="1"/>
</dbReference>
<dbReference type="PANTHER" id="PTHR43776">
    <property type="entry name" value="TRANSPORT ATP-BINDING PROTEIN"/>
    <property type="match status" value="1"/>
</dbReference>
<dbReference type="GO" id="GO:0055085">
    <property type="term" value="P:transmembrane transport"/>
    <property type="evidence" value="ECO:0007669"/>
    <property type="project" value="UniProtKB-ARBA"/>
</dbReference>
<dbReference type="InterPro" id="IPR050319">
    <property type="entry name" value="ABC_transp_ATP-bind"/>
</dbReference>
<dbReference type="GO" id="GO:0016887">
    <property type="term" value="F:ATP hydrolysis activity"/>
    <property type="evidence" value="ECO:0007669"/>
    <property type="project" value="InterPro"/>
</dbReference>
<dbReference type="PROSITE" id="PS50893">
    <property type="entry name" value="ABC_TRANSPORTER_2"/>
    <property type="match status" value="1"/>
</dbReference>
<dbReference type="GO" id="GO:0015833">
    <property type="term" value="P:peptide transport"/>
    <property type="evidence" value="ECO:0007669"/>
    <property type="project" value="InterPro"/>
</dbReference>
<sequence length="318" mass="35445">MGEYLQVKNLSVSFAVRGGLFLRKIGVVKAINNISFSIKKGEILGVVGESGCGKSTMARLILRLIEPSAGSIVVNGKDILKLSRKEMQQQRQHFQMVFQDPYSVMDPRYTIFRSLNEPFQIRKIKHSREWHQQKVNELLEMVGLSPEHGFAYPHELSGGQKQRADIARALALSPQFLILDEPTAALDVSVQAQVIKLLEELRQRLNLTFLFISHDLALVSYFCDRVIVMYLGNIVEIIGADVIGTHVYHPYTKALVDNVFTTTPGQASQVPVLEGEVPSPFNLPPGCVFASRCSRVKPICQQQAPILENTAQDSQVAC</sequence>
<protein>
    <submittedName>
        <fullName evidence="5">Oligopeptide transport ATP-binding protein OppF (TC 3.A.1.5.1)</fullName>
    </submittedName>
</protein>
<dbReference type="InterPro" id="IPR013563">
    <property type="entry name" value="Oligopep_ABC_C"/>
</dbReference>
<keyword evidence="1" id="KW-0813">Transport</keyword>
<feature type="domain" description="ABC transporter" evidence="4">
    <location>
        <begin position="5"/>
        <end position="256"/>
    </location>
</feature>
<organism evidence="5">
    <name type="scientific">hydrothermal vent metagenome</name>
    <dbReference type="NCBI Taxonomy" id="652676"/>
    <lineage>
        <taxon>unclassified sequences</taxon>
        <taxon>metagenomes</taxon>
        <taxon>ecological metagenomes</taxon>
    </lineage>
</organism>
<dbReference type="GO" id="GO:0005524">
    <property type="term" value="F:ATP binding"/>
    <property type="evidence" value="ECO:0007669"/>
    <property type="project" value="UniProtKB-KW"/>
</dbReference>
<reference evidence="5" key="1">
    <citation type="submission" date="2018-06" db="EMBL/GenBank/DDBJ databases">
        <authorList>
            <person name="Zhirakovskaya E."/>
        </authorList>
    </citation>
    <scope>NUCLEOTIDE SEQUENCE</scope>
</reference>
<dbReference type="InterPro" id="IPR003439">
    <property type="entry name" value="ABC_transporter-like_ATP-bd"/>
</dbReference>
<evidence type="ECO:0000313" key="5">
    <source>
        <dbReference type="EMBL" id="VAW15205.1"/>
    </source>
</evidence>
<dbReference type="Pfam" id="PF00005">
    <property type="entry name" value="ABC_tran"/>
    <property type="match status" value="1"/>
</dbReference>
<dbReference type="NCBIfam" id="TIGR01727">
    <property type="entry name" value="oligo_HPY"/>
    <property type="match status" value="1"/>
</dbReference>
<evidence type="ECO:0000256" key="1">
    <source>
        <dbReference type="ARBA" id="ARBA00022448"/>
    </source>
</evidence>
<feature type="non-terminal residue" evidence="5">
    <location>
        <position position="318"/>
    </location>
</feature>
<dbReference type="PROSITE" id="PS00211">
    <property type="entry name" value="ABC_TRANSPORTER_1"/>
    <property type="match status" value="1"/>
</dbReference>
<dbReference type="InterPro" id="IPR027417">
    <property type="entry name" value="P-loop_NTPase"/>
</dbReference>
<proteinExistence type="predicted"/>